<dbReference type="Proteomes" id="UP000662637">
    <property type="component" value="Unassembled WGS sequence"/>
</dbReference>
<feature type="signal peptide" evidence="2">
    <location>
        <begin position="1"/>
        <end position="19"/>
    </location>
</feature>
<evidence type="ECO:0000313" key="3">
    <source>
        <dbReference type="EMBL" id="KAF7472041.1"/>
    </source>
</evidence>
<evidence type="ECO:0000313" key="5">
    <source>
        <dbReference type="Proteomes" id="UP000335636"/>
    </source>
</evidence>
<dbReference type="Proteomes" id="UP000335636">
    <property type="component" value="Unassembled WGS sequence"/>
</dbReference>
<reference evidence="4 5" key="1">
    <citation type="submission" date="2019-04" db="EMBL/GenBank/DDBJ databases">
        <authorList>
            <person name="Alioto T."/>
            <person name="Alioto T."/>
        </authorList>
    </citation>
    <scope>NUCLEOTIDE SEQUENCE [LARGE SCALE GENOMIC DNA]</scope>
</reference>
<organism evidence="4 5">
    <name type="scientific">Marmota monax</name>
    <name type="common">Woodchuck</name>
    <dbReference type="NCBI Taxonomy" id="9995"/>
    <lineage>
        <taxon>Eukaryota</taxon>
        <taxon>Metazoa</taxon>
        <taxon>Chordata</taxon>
        <taxon>Craniata</taxon>
        <taxon>Vertebrata</taxon>
        <taxon>Euteleostomi</taxon>
        <taxon>Mammalia</taxon>
        <taxon>Eutheria</taxon>
        <taxon>Euarchontoglires</taxon>
        <taxon>Glires</taxon>
        <taxon>Rodentia</taxon>
        <taxon>Sciuromorpha</taxon>
        <taxon>Sciuridae</taxon>
        <taxon>Xerinae</taxon>
        <taxon>Marmotini</taxon>
        <taxon>Marmota</taxon>
    </lineage>
</organism>
<evidence type="ECO:0000256" key="1">
    <source>
        <dbReference type="SAM" id="Phobius"/>
    </source>
</evidence>
<dbReference type="EMBL" id="CABDUW010001965">
    <property type="protein sequence ID" value="VTJ84841.1"/>
    <property type="molecule type" value="Genomic_DNA"/>
</dbReference>
<keyword evidence="5" id="KW-1185">Reference proteome</keyword>
<name>A0A5E4CUX4_MARMO</name>
<proteinExistence type="predicted"/>
<keyword evidence="1" id="KW-1133">Transmembrane helix</keyword>
<dbReference type="AlphaFoldDB" id="A0A5E4CUX4"/>
<reference evidence="3" key="2">
    <citation type="submission" date="2020-08" db="EMBL/GenBank/DDBJ databases">
        <authorList>
            <person name="Shumante A."/>
            <person name="Zimin A.V."/>
            <person name="Puiu D."/>
            <person name="Salzberg S.L."/>
        </authorList>
    </citation>
    <scope>NUCLEOTIDE SEQUENCE</scope>
    <source>
        <strain evidence="3">WC2-LM</strain>
        <tissue evidence="3">Liver</tissue>
    </source>
</reference>
<keyword evidence="1" id="KW-0472">Membrane</keyword>
<dbReference type="EMBL" id="WJEC01006608">
    <property type="protein sequence ID" value="KAF7472041.1"/>
    <property type="molecule type" value="Genomic_DNA"/>
</dbReference>
<gene>
    <name evidence="3" type="ORF">GHT09_016973</name>
    <name evidence="4" type="ORF">MONAX_5E002594</name>
</gene>
<feature type="chain" id="PRO_5036140408" evidence="2">
    <location>
        <begin position="20"/>
        <end position="133"/>
    </location>
</feature>
<evidence type="ECO:0000256" key="2">
    <source>
        <dbReference type="SAM" id="SignalP"/>
    </source>
</evidence>
<feature type="transmembrane region" description="Helical" evidence="1">
    <location>
        <begin position="95"/>
        <end position="114"/>
    </location>
</feature>
<sequence>MEMLAPWVHLVLLAQEALKVPMELMDHKDPQDLLVQLVVLEKRVNPEKQGTQGLLEKQAQVVPKEKGEKKEKLVHLVLLDLLVLRGHQVMMAPRVIRVLLVFLEILVLPGNLALQVKMVLVVTRVKMEILGNR</sequence>
<protein>
    <submittedName>
        <fullName evidence="4">Uncharacterized protein</fullName>
    </submittedName>
</protein>
<evidence type="ECO:0000313" key="4">
    <source>
        <dbReference type="EMBL" id="VTJ84841.1"/>
    </source>
</evidence>
<keyword evidence="1" id="KW-0812">Transmembrane</keyword>
<keyword evidence="2" id="KW-0732">Signal</keyword>
<accession>A0A5E4CUX4</accession>